<comment type="caution">
    <text evidence="2">The sequence shown here is derived from an EMBL/GenBank/DDBJ whole genome shotgun (WGS) entry which is preliminary data.</text>
</comment>
<feature type="transmembrane region" description="Helical" evidence="1">
    <location>
        <begin position="43"/>
        <end position="71"/>
    </location>
</feature>
<feature type="transmembrane region" description="Helical" evidence="1">
    <location>
        <begin position="114"/>
        <end position="129"/>
    </location>
</feature>
<evidence type="ECO:0000313" key="3">
    <source>
        <dbReference type="Proteomes" id="UP000604661"/>
    </source>
</evidence>
<feature type="transmembrane region" description="Helical" evidence="1">
    <location>
        <begin position="5"/>
        <end position="23"/>
    </location>
</feature>
<evidence type="ECO:0000256" key="1">
    <source>
        <dbReference type="SAM" id="Phobius"/>
    </source>
</evidence>
<sequence>MGARYFALISGIVFLLLGIFGFIPGMVATPGSGGPEVIFKPGYGYLLSSFPINILHNLVHIAVGIWGLVSYSNYIRARNYGRGLALFYGVLAIMGLLPVLNTVFGLIPVFGNDVWLHAITAVIAAYFGFKTPSAAELREHEREVVTSRSRWRF</sequence>
<feature type="transmembrane region" description="Helical" evidence="1">
    <location>
        <begin position="83"/>
        <end position="108"/>
    </location>
</feature>
<name>A0ABR8FBG8_NOSLI</name>
<accession>A0ABR8FBG8</accession>
<organism evidence="2 3">
    <name type="scientific">Nostoc linckia FACHB-391</name>
    <dbReference type="NCBI Taxonomy" id="2692906"/>
    <lineage>
        <taxon>Bacteria</taxon>
        <taxon>Bacillati</taxon>
        <taxon>Cyanobacteriota</taxon>
        <taxon>Cyanophyceae</taxon>
        <taxon>Nostocales</taxon>
        <taxon>Nostocaceae</taxon>
        <taxon>Nostoc</taxon>
    </lineage>
</organism>
<keyword evidence="3" id="KW-1185">Reference proteome</keyword>
<reference evidence="2 3" key="1">
    <citation type="journal article" date="2020" name="ISME J.">
        <title>Comparative genomics reveals insights into cyanobacterial evolution and habitat adaptation.</title>
        <authorList>
            <person name="Chen M.Y."/>
            <person name="Teng W.K."/>
            <person name="Zhao L."/>
            <person name="Hu C.X."/>
            <person name="Zhou Y.K."/>
            <person name="Han B.P."/>
            <person name="Song L.R."/>
            <person name="Shu W.S."/>
        </authorList>
    </citation>
    <scope>NUCLEOTIDE SEQUENCE [LARGE SCALE GENOMIC DNA]</scope>
    <source>
        <strain evidence="2 3">FACHB-391</strain>
    </source>
</reference>
<dbReference type="RefSeq" id="WP_190901184.1">
    <property type="nucleotide sequence ID" value="NZ_JACJTE010000129.1"/>
</dbReference>
<gene>
    <name evidence="2" type="ORF">H6G95_36685</name>
</gene>
<dbReference type="Pfam" id="PF14325">
    <property type="entry name" value="DUF4383"/>
    <property type="match status" value="1"/>
</dbReference>
<protein>
    <submittedName>
        <fullName evidence="2">DUF4383 domain-containing protein</fullName>
    </submittedName>
</protein>
<keyword evidence="1" id="KW-0472">Membrane</keyword>
<dbReference type="Proteomes" id="UP000604661">
    <property type="component" value="Unassembled WGS sequence"/>
</dbReference>
<evidence type="ECO:0000313" key="2">
    <source>
        <dbReference type="EMBL" id="MBD2565991.1"/>
    </source>
</evidence>
<keyword evidence="1" id="KW-0812">Transmembrane</keyword>
<dbReference type="EMBL" id="JACJTE010000129">
    <property type="protein sequence ID" value="MBD2565991.1"/>
    <property type="molecule type" value="Genomic_DNA"/>
</dbReference>
<keyword evidence="1" id="KW-1133">Transmembrane helix</keyword>
<proteinExistence type="predicted"/>